<dbReference type="InParanoid" id="A0A3Q0FHK4"/>
<dbReference type="PRINTS" id="PR00050">
    <property type="entry name" value="COLDSHOCK"/>
</dbReference>
<dbReference type="FunFam" id="2.40.50.140:FF:000054">
    <property type="entry name" value="Nuclease-sensitive element-binding protein 1"/>
    <property type="match status" value="1"/>
</dbReference>
<sequence>MGSSLVQVEKLTSCVCSFYFSATKVLGTVKWFNVRNGYGFINRNDTKEDVFVHQTAIKKNNPRKYLRSVGDGETVEFDVVEGEKGAEAANVTGPDGVPVEGSRYAADRRRYRRGYYGRRRGPPRSGIEGEIKDGITEGAQLQQPIHRNPTYRPRYRRGPPRPRPAPVAGEADNKENQHEANAVNQQSPRRGYRRPYNYRRRPRPPNAPSQDGKETKVAETSAENPAPVTEQSGAE</sequence>
<dbReference type="InterPro" id="IPR002059">
    <property type="entry name" value="CSP_DNA-bd"/>
</dbReference>
<feature type="domain" description="CSD" evidence="2">
    <location>
        <begin position="24"/>
        <end position="93"/>
    </location>
</feature>
<feature type="region of interest" description="Disordered" evidence="1">
    <location>
        <begin position="135"/>
        <end position="235"/>
    </location>
</feature>
<dbReference type="InterPro" id="IPR050181">
    <property type="entry name" value="Cold_shock_domain"/>
</dbReference>
<accession>A0A3Q0FHK4</accession>
<dbReference type="CDD" id="cd04458">
    <property type="entry name" value="CSP_CDS"/>
    <property type="match status" value="1"/>
</dbReference>
<dbReference type="Gene3D" id="2.40.50.140">
    <property type="entry name" value="Nucleic acid-binding proteins"/>
    <property type="match status" value="1"/>
</dbReference>
<protein>
    <submittedName>
        <fullName evidence="4">Y-box-binding protein 3</fullName>
    </submittedName>
</protein>
<dbReference type="PANTHER" id="PTHR11544">
    <property type="entry name" value="COLD SHOCK DOMAIN CONTAINING PROTEINS"/>
    <property type="match status" value="1"/>
</dbReference>
<feature type="compositionally biased region" description="Basic residues" evidence="1">
    <location>
        <begin position="190"/>
        <end position="203"/>
    </location>
</feature>
<dbReference type="InterPro" id="IPR019844">
    <property type="entry name" value="CSD_CS"/>
</dbReference>
<dbReference type="PROSITE" id="PS00352">
    <property type="entry name" value="CSD_1"/>
    <property type="match status" value="1"/>
</dbReference>
<dbReference type="CTD" id="8531"/>
<evidence type="ECO:0000313" key="4">
    <source>
        <dbReference type="RefSeq" id="XP_025047066.1"/>
    </source>
</evidence>
<dbReference type="STRING" id="38654.A0A3Q0FHK4"/>
<dbReference type="AlphaFoldDB" id="A0A3Q0FHK4"/>
<evidence type="ECO:0000256" key="1">
    <source>
        <dbReference type="SAM" id="MobiDB-lite"/>
    </source>
</evidence>
<dbReference type="Proteomes" id="UP000189705">
    <property type="component" value="Unplaced"/>
</dbReference>
<dbReference type="KEGG" id="asn:102372094"/>
<evidence type="ECO:0000313" key="3">
    <source>
        <dbReference type="Proteomes" id="UP000189705"/>
    </source>
</evidence>
<evidence type="ECO:0000259" key="2">
    <source>
        <dbReference type="PROSITE" id="PS51857"/>
    </source>
</evidence>
<dbReference type="GO" id="GO:0003676">
    <property type="term" value="F:nucleic acid binding"/>
    <property type="evidence" value="ECO:0007669"/>
    <property type="project" value="InterPro"/>
</dbReference>
<proteinExistence type="predicted"/>
<dbReference type="InterPro" id="IPR012340">
    <property type="entry name" value="NA-bd_OB-fold"/>
</dbReference>
<dbReference type="RefSeq" id="XP_025047066.1">
    <property type="nucleotide sequence ID" value="XM_025191281.1"/>
</dbReference>
<dbReference type="InterPro" id="IPR011129">
    <property type="entry name" value="CSD"/>
</dbReference>
<keyword evidence="3" id="KW-1185">Reference proteome</keyword>
<dbReference type="Pfam" id="PF00313">
    <property type="entry name" value="CSD"/>
    <property type="match status" value="1"/>
</dbReference>
<name>A0A3Q0FHK4_ALLSI</name>
<dbReference type="SMART" id="SM00357">
    <property type="entry name" value="CSP"/>
    <property type="match status" value="1"/>
</dbReference>
<organism evidence="3 4">
    <name type="scientific">Alligator sinensis</name>
    <name type="common">Chinese alligator</name>
    <dbReference type="NCBI Taxonomy" id="38654"/>
    <lineage>
        <taxon>Eukaryota</taxon>
        <taxon>Metazoa</taxon>
        <taxon>Chordata</taxon>
        <taxon>Craniata</taxon>
        <taxon>Vertebrata</taxon>
        <taxon>Euteleostomi</taxon>
        <taxon>Archelosauria</taxon>
        <taxon>Archosauria</taxon>
        <taxon>Crocodylia</taxon>
        <taxon>Alligatoridae</taxon>
        <taxon>Alligatorinae</taxon>
        <taxon>Alligator</taxon>
    </lineage>
</organism>
<reference evidence="4" key="1">
    <citation type="submission" date="2025-08" db="UniProtKB">
        <authorList>
            <consortium name="RefSeq"/>
        </authorList>
    </citation>
    <scope>IDENTIFICATION</scope>
</reference>
<dbReference type="SUPFAM" id="SSF50249">
    <property type="entry name" value="Nucleic acid-binding proteins"/>
    <property type="match status" value="1"/>
</dbReference>
<dbReference type="GeneID" id="102372094"/>
<dbReference type="PROSITE" id="PS51857">
    <property type="entry name" value="CSD_2"/>
    <property type="match status" value="1"/>
</dbReference>
<gene>
    <name evidence="4" type="primary">YBX3</name>
</gene>